<sequence>MLARRENRCRRFQANVFNKSKCQNCFKPIDSHTLSESDLYGVRMVPSHLYPGESGYSCLKVFSYNSVCWG</sequence>
<dbReference type="AlphaFoldDB" id="A0A4W4DNF6"/>
<organism evidence="1 2">
    <name type="scientific">Electrophorus electricus</name>
    <name type="common">Electric eel</name>
    <name type="synonym">Gymnotus electricus</name>
    <dbReference type="NCBI Taxonomy" id="8005"/>
    <lineage>
        <taxon>Eukaryota</taxon>
        <taxon>Metazoa</taxon>
        <taxon>Chordata</taxon>
        <taxon>Craniata</taxon>
        <taxon>Vertebrata</taxon>
        <taxon>Euteleostomi</taxon>
        <taxon>Actinopterygii</taxon>
        <taxon>Neopterygii</taxon>
        <taxon>Teleostei</taxon>
        <taxon>Ostariophysi</taxon>
        <taxon>Gymnotiformes</taxon>
        <taxon>Gymnotoidei</taxon>
        <taxon>Gymnotidae</taxon>
        <taxon>Electrophorus</taxon>
    </lineage>
</organism>
<reference evidence="2" key="2">
    <citation type="journal article" date="2017" name="Sci. Adv.">
        <title>A tail of two voltages: Proteomic comparison of the three electric organs of the electric eel.</title>
        <authorList>
            <person name="Traeger L.L."/>
            <person name="Sabat G."/>
            <person name="Barrett-Wilt G.A."/>
            <person name="Wells G.B."/>
            <person name="Sussman M.R."/>
        </authorList>
    </citation>
    <scope>NUCLEOTIDE SEQUENCE [LARGE SCALE GENOMIC DNA]</scope>
</reference>
<accession>A0A4W4DNF6</accession>
<dbReference type="Ensembl" id="ENSEEET00000000358.2">
    <property type="protein sequence ID" value="ENSEEEP00000000350.2"/>
    <property type="gene ID" value="ENSEEEG00000000256.2"/>
</dbReference>
<evidence type="ECO:0000313" key="2">
    <source>
        <dbReference type="Proteomes" id="UP000314983"/>
    </source>
</evidence>
<reference evidence="2" key="1">
    <citation type="journal article" date="2014" name="Science">
        <title>Nonhuman genetics. Genomic basis for the convergent evolution of electric organs.</title>
        <authorList>
            <person name="Gallant J.R."/>
            <person name="Traeger L.L."/>
            <person name="Volkening J.D."/>
            <person name="Moffett H."/>
            <person name="Chen P.H."/>
            <person name="Novina C.D."/>
            <person name="Phillips G.N.Jr."/>
            <person name="Anand R."/>
            <person name="Wells G.B."/>
            <person name="Pinch M."/>
            <person name="Guth R."/>
            <person name="Unguez G.A."/>
            <person name="Albert J.S."/>
            <person name="Zakon H.H."/>
            <person name="Samanta M.P."/>
            <person name="Sussman M.R."/>
        </authorList>
    </citation>
    <scope>NUCLEOTIDE SEQUENCE [LARGE SCALE GENOMIC DNA]</scope>
</reference>
<evidence type="ECO:0000313" key="1">
    <source>
        <dbReference type="Ensembl" id="ENSEEEP00000000350.2"/>
    </source>
</evidence>
<proteinExistence type="predicted"/>
<reference evidence="1" key="4">
    <citation type="submission" date="2025-08" db="UniProtKB">
        <authorList>
            <consortium name="Ensembl"/>
        </authorList>
    </citation>
    <scope>IDENTIFICATION</scope>
</reference>
<reference evidence="1" key="3">
    <citation type="submission" date="2020-05" db="EMBL/GenBank/DDBJ databases">
        <title>Electrophorus electricus (electric eel) genome, fEleEle1, primary haplotype.</title>
        <authorList>
            <person name="Myers G."/>
            <person name="Meyer A."/>
            <person name="Fedrigo O."/>
            <person name="Formenti G."/>
            <person name="Rhie A."/>
            <person name="Tracey A."/>
            <person name="Sims Y."/>
            <person name="Jarvis E.D."/>
        </authorList>
    </citation>
    <scope>NUCLEOTIDE SEQUENCE [LARGE SCALE GENOMIC DNA]</scope>
</reference>
<protein>
    <submittedName>
        <fullName evidence="1">Uncharacterized protein</fullName>
    </submittedName>
</protein>
<keyword evidence="2" id="KW-1185">Reference proteome</keyword>
<dbReference type="Proteomes" id="UP000314983">
    <property type="component" value="Chromosome 1"/>
</dbReference>
<name>A0A4W4DNF6_ELEEL</name>
<reference evidence="1" key="5">
    <citation type="submission" date="2025-09" db="UniProtKB">
        <authorList>
            <consortium name="Ensembl"/>
        </authorList>
    </citation>
    <scope>IDENTIFICATION</scope>
</reference>
<dbReference type="GeneTree" id="ENSGT01090000260189"/>